<dbReference type="Pfam" id="PF00621">
    <property type="entry name" value="RhoGEF"/>
    <property type="match status" value="1"/>
</dbReference>
<dbReference type="Proteomes" id="UP000005239">
    <property type="component" value="Unassembled WGS sequence"/>
</dbReference>
<dbReference type="Pfam" id="PF16523">
    <property type="entry name" value="betaPIX_CC"/>
    <property type="match status" value="1"/>
</dbReference>
<accession>A0A8R1U1Q0</accession>
<feature type="compositionally biased region" description="Low complexity" evidence="1">
    <location>
        <begin position="422"/>
        <end position="432"/>
    </location>
</feature>
<dbReference type="PROSITE" id="PS50002">
    <property type="entry name" value="SH3"/>
    <property type="match status" value="1"/>
</dbReference>
<name>A0A2A6BGD7_PRIPA</name>
<sequence>MDHGITTPDRKSFYARSQHAFCGKNNDELSFGIGDVIAITQQVEGGWWEGTLNGETGWFPSGYVTMIADKENLVRSRSIPNVADSPGVNGFNASDGNSTQKQFISQVLESFLKSEGEYILSLKNIIENYLAPLSRSNVVSQGEFNTIEGEISAIFALQANILVLITDMQSTDLSLQRIGGVLISSAPELKQRLTDYCANHPDAVDVIKHRRDELDGFFTSLDGNMRTFIQGLSEPFRHLKMYPPVLQELHRMMPESHADRGDLQRSVVVYRDLMELCEWVRRQREVQTDFLRTPRVSQFVRDEAPGQIFIVGGAMSNLSTRRMTARNAIVMKGIDEVTFEFPSSYDCDRWVDAMRKGKVPFEEEINGKASTPIPAGPPVAVTMRSRKKSMDESLDQMDAALAADSLQFARLRNKNSSHQMASTPTSSTSSTSLRKPKTPLDDTLPFRINHELEMIMPEGLDDDEREDGRGGGRRNESAFYMRHYPPFRSPSNMVDLGKRGVKMRKDPSSARDHGDATLLAIVEGYLNVGGEDNDRGGGSLKRADQPQLIVAEDEKLLIEETVDGQTVMTEKSLVDVVYALKDQMDRMVEEMASLRSQVEKEQRARRRLEDSIKRSSLQLSTSTPKPLLDTSN</sequence>
<evidence type="ECO:0000313" key="3">
    <source>
        <dbReference type="Proteomes" id="UP000005239"/>
    </source>
</evidence>
<dbReference type="InterPro" id="IPR036028">
    <property type="entry name" value="SH3-like_dom_sf"/>
</dbReference>
<dbReference type="GO" id="GO:0030056">
    <property type="term" value="C:hemidesmosome"/>
    <property type="evidence" value="ECO:0007669"/>
    <property type="project" value="EnsemblMetazoa"/>
</dbReference>
<dbReference type="GO" id="GO:0005085">
    <property type="term" value="F:guanyl-nucleotide exchange factor activity"/>
    <property type="evidence" value="ECO:0000318"/>
    <property type="project" value="GO_Central"/>
</dbReference>
<keyword evidence="3" id="KW-1185">Reference proteome</keyword>
<dbReference type="GO" id="GO:0005737">
    <property type="term" value="C:cytoplasm"/>
    <property type="evidence" value="ECO:0000318"/>
    <property type="project" value="GO_Central"/>
</dbReference>
<feature type="region of interest" description="Disordered" evidence="1">
    <location>
        <begin position="594"/>
        <end position="632"/>
    </location>
</feature>
<dbReference type="GO" id="GO:0071944">
    <property type="term" value="C:cell periphery"/>
    <property type="evidence" value="ECO:0007669"/>
    <property type="project" value="EnsemblMetazoa"/>
</dbReference>
<dbReference type="Gene3D" id="1.20.900.10">
    <property type="entry name" value="Dbl homology (DH) domain"/>
    <property type="match status" value="1"/>
</dbReference>
<evidence type="ECO:0000256" key="1">
    <source>
        <dbReference type="SAM" id="MobiDB-lite"/>
    </source>
</evidence>
<dbReference type="SUPFAM" id="SSF50044">
    <property type="entry name" value="SH3-domain"/>
    <property type="match status" value="1"/>
</dbReference>
<dbReference type="PRINTS" id="PR00452">
    <property type="entry name" value="SH3DOMAIN"/>
</dbReference>
<dbReference type="Pfam" id="PF00018">
    <property type="entry name" value="SH3_1"/>
    <property type="match status" value="1"/>
</dbReference>
<dbReference type="PROSITE" id="PS50010">
    <property type="entry name" value="DH_2"/>
    <property type="match status" value="1"/>
</dbReference>
<dbReference type="InterPro" id="IPR032409">
    <property type="entry name" value="GEF6/7_CC"/>
</dbReference>
<dbReference type="EnsemblMetazoa" id="PPA00242.1">
    <property type="protein sequence ID" value="PPA00242.1"/>
    <property type="gene ID" value="WBGene00089796"/>
</dbReference>
<dbReference type="Gene3D" id="1.20.5.390">
    <property type="entry name" value="L1 transposable element, trimerization domain"/>
    <property type="match status" value="1"/>
</dbReference>
<feature type="region of interest" description="Disordered" evidence="1">
    <location>
        <begin position="413"/>
        <end position="443"/>
    </location>
</feature>
<feature type="compositionally biased region" description="Basic and acidic residues" evidence="1">
    <location>
        <begin position="597"/>
        <end position="613"/>
    </location>
</feature>
<proteinExistence type="predicted"/>
<dbReference type="GO" id="GO:0040039">
    <property type="term" value="P:inductive cell migration"/>
    <property type="evidence" value="ECO:0007669"/>
    <property type="project" value="EnsemblMetazoa"/>
</dbReference>
<protein>
    <submittedName>
        <fullName evidence="2">Pix-1</fullName>
    </submittedName>
</protein>
<dbReference type="SMART" id="SM00326">
    <property type="entry name" value="SH3"/>
    <property type="match status" value="1"/>
</dbReference>
<reference evidence="2" key="2">
    <citation type="submission" date="2022-06" db="UniProtKB">
        <authorList>
            <consortium name="EnsemblMetazoa"/>
        </authorList>
    </citation>
    <scope>IDENTIFICATION</scope>
    <source>
        <strain evidence="2">PS312</strain>
    </source>
</reference>
<gene>
    <name evidence="2" type="primary">WBGene00089796</name>
</gene>
<dbReference type="AlphaFoldDB" id="A0A2A6BGD7"/>
<dbReference type="Gene3D" id="2.30.30.40">
    <property type="entry name" value="SH3 Domains"/>
    <property type="match status" value="1"/>
</dbReference>
<dbReference type="PANTHER" id="PTHR46026:SF1">
    <property type="entry name" value="RHO-TYPE GUANINE NUCLEOTIDE EXCHANGE FACTOR, ISOFORM F"/>
    <property type="match status" value="1"/>
</dbReference>
<feature type="compositionally biased region" description="Polar residues" evidence="1">
    <location>
        <begin position="614"/>
        <end position="632"/>
    </location>
</feature>
<dbReference type="GO" id="GO:0005912">
    <property type="term" value="C:adherens junction"/>
    <property type="evidence" value="ECO:0007669"/>
    <property type="project" value="EnsemblMetazoa"/>
</dbReference>
<evidence type="ECO:0000313" key="2">
    <source>
        <dbReference type="EnsemblMetazoa" id="PPA00242.1"/>
    </source>
</evidence>
<organism evidence="2 3">
    <name type="scientific">Pristionchus pacificus</name>
    <name type="common">Parasitic nematode worm</name>
    <dbReference type="NCBI Taxonomy" id="54126"/>
    <lineage>
        <taxon>Eukaryota</taxon>
        <taxon>Metazoa</taxon>
        <taxon>Ecdysozoa</taxon>
        <taxon>Nematoda</taxon>
        <taxon>Chromadorea</taxon>
        <taxon>Rhabditida</taxon>
        <taxon>Rhabditina</taxon>
        <taxon>Diplogasteromorpha</taxon>
        <taxon>Diplogasteroidea</taxon>
        <taxon>Neodiplogasteridae</taxon>
        <taxon>Pristionchus</taxon>
    </lineage>
</organism>
<dbReference type="GO" id="GO:0001764">
    <property type="term" value="P:neuron migration"/>
    <property type="evidence" value="ECO:0007669"/>
    <property type="project" value="EnsemblMetazoa"/>
</dbReference>
<dbReference type="InterPro" id="IPR035899">
    <property type="entry name" value="DBL_dom_sf"/>
</dbReference>
<dbReference type="SUPFAM" id="SSF48065">
    <property type="entry name" value="DBL homology domain (DH-domain)"/>
    <property type="match status" value="1"/>
</dbReference>
<dbReference type="GO" id="GO:0035262">
    <property type="term" value="P:gonad morphogenesis"/>
    <property type="evidence" value="ECO:0007669"/>
    <property type="project" value="EnsemblMetazoa"/>
</dbReference>
<dbReference type="SMART" id="SM00325">
    <property type="entry name" value="RhoGEF"/>
    <property type="match status" value="1"/>
</dbReference>
<dbReference type="InterPro" id="IPR000219">
    <property type="entry name" value="DH_dom"/>
</dbReference>
<dbReference type="OrthoDB" id="443981at2759"/>
<dbReference type="PANTHER" id="PTHR46026">
    <property type="entry name" value="RHO-TYPE GUANINE NUCLEOTIDE EXCHANGE FACTOR, ISOFORM F"/>
    <property type="match status" value="1"/>
</dbReference>
<reference evidence="3" key="1">
    <citation type="journal article" date="2008" name="Nat. Genet.">
        <title>The Pristionchus pacificus genome provides a unique perspective on nematode lifestyle and parasitism.</title>
        <authorList>
            <person name="Dieterich C."/>
            <person name="Clifton S.W."/>
            <person name="Schuster L.N."/>
            <person name="Chinwalla A."/>
            <person name="Delehaunty K."/>
            <person name="Dinkelacker I."/>
            <person name="Fulton L."/>
            <person name="Fulton R."/>
            <person name="Godfrey J."/>
            <person name="Minx P."/>
            <person name="Mitreva M."/>
            <person name="Roeseler W."/>
            <person name="Tian H."/>
            <person name="Witte H."/>
            <person name="Yang S.P."/>
            <person name="Wilson R.K."/>
            <person name="Sommer R.J."/>
        </authorList>
    </citation>
    <scope>NUCLEOTIDE SEQUENCE [LARGE SCALE GENOMIC DNA]</scope>
    <source>
        <strain evidence="3">PS312</strain>
    </source>
</reference>
<dbReference type="InterPro" id="IPR001452">
    <property type="entry name" value="SH3_domain"/>
</dbReference>
<accession>A0A2A6BGD7</accession>